<evidence type="ECO:0000256" key="7">
    <source>
        <dbReference type="ARBA" id="ARBA00022807"/>
    </source>
</evidence>
<feature type="compositionally biased region" description="Acidic residues" evidence="8">
    <location>
        <begin position="644"/>
        <end position="654"/>
    </location>
</feature>
<dbReference type="PROSITE" id="PS50235">
    <property type="entry name" value="USP_3"/>
    <property type="match status" value="1"/>
</dbReference>
<dbReference type="PROSITE" id="PS00973">
    <property type="entry name" value="USP_2"/>
    <property type="match status" value="1"/>
</dbReference>
<keyword evidence="5" id="KW-0833">Ubl conjugation pathway</keyword>
<feature type="compositionally biased region" description="Acidic residues" evidence="8">
    <location>
        <begin position="513"/>
        <end position="525"/>
    </location>
</feature>
<proteinExistence type="inferred from homology"/>
<keyword evidence="4" id="KW-0645">Protease</keyword>
<dbReference type="InterPro" id="IPR028889">
    <property type="entry name" value="USP"/>
</dbReference>
<dbReference type="InterPro" id="IPR001394">
    <property type="entry name" value="Peptidase_C19_UCH"/>
</dbReference>
<dbReference type="RefSeq" id="XP_069227393.1">
    <property type="nucleotide sequence ID" value="XM_069375355.1"/>
</dbReference>
<dbReference type="EC" id="3.4.19.12" evidence="3"/>
<gene>
    <name evidence="10" type="ORF">WHR41_06750</name>
</gene>
<keyword evidence="7" id="KW-0788">Thiol protease</keyword>
<dbReference type="PANTHER" id="PTHR24006:SF888">
    <property type="entry name" value="UBIQUITIN CARBOXYL-TERMINAL HYDROLASE 30"/>
    <property type="match status" value="1"/>
</dbReference>
<dbReference type="PANTHER" id="PTHR24006">
    <property type="entry name" value="UBIQUITIN CARBOXYL-TERMINAL HYDROLASE"/>
    <property type="match status" value="1"/>
</dbReference>
<dbReference type="Gene3D" id="3.90.70.10">
    <property type="entry name" value="Cysteine proteinases"/>
    <property type="match status" value="2"/>
</dbReference>
<evidence type="ECO:0000259" key="9">
    <source>
        <dbReference type="PROSITE" id="PS50235"/>
    </source>
</evidence>
<evidence type="ECO:0000256" key="2">
    <source>
        <dbReference type="ARBA" id="ARBA00009085"/>
    </source>
</evidence>
<name>A0AB34KKM2_9PEZI</name>
<feature type="compositionally biased region" description="Polar residues" evidence="8">
    <location>
        <begin position="625"/>
        <end position="643"/>
    </location>
</feature>
<evidence type="ECO:0000256" key="4">
    <source>
        <dbReference type="ARBA" id="ARBA00022670"/>
    </source>
</evidence>
<dbReference type="GO" id="GO:0004843">
    <property type="term" value="F:cysteine-type deubiquitinase activity"/>
    <property type="evidence" value="ECO:0007669"/>
    <property type="project" value="UniProtKB-EC"/>
</dbReference>
<accession>A0AB34KKM2</accession>
<dbReference type="Proteomes" id="UP000803884">
    <property type="component" value="Unassembled WGS sequence"/>
</dbReference>
<protein>
    <recommendedName>
        <fullName evidence="3">ubiquitinyl hydrolase 1</fullName>
        <ecNumber evidence="3">3.4.19.12</ecNumber>
    </recommendedName>
</protein>
<evidence type="ECO:0000256" key="5">
    <source>
        <dbReference type="ARBA" id="ARBA00022786"/>
    </source>
</evidence>
<dbReference type="GO" id="GO:0016579">
    <property type="term" value="P:protein deubiquitination"/>
    <property type="evidence" value="ECO:0007669"/>
    <property type="project" value="InterPro"/>
</dbReference>
<evidence type="ECO:0000256" key="3">
    <source>
        <dbReference type="ARBA" id="ARBA00012759"/>
    </source>
</evidence>
<dbReference type="InterPro" id="IPR018200">
    <property type="entry name" value="USP_CS"/>
</dbReference>
<dbReference type="GeneID" id="96008193"/>
<dbReference type="SUPFAM" id="SSF54001">
    <property type="entry name" value="Cysteine proteinases"/>
    <property type="match status" value="1"/>
</dbReference>
<evidence type="ECO:0000256" key="1">
    <source>
        <dbReference type="ARBA" id="ARBA00000707"/>
    </source>
</evidence>
<sequence length="696" mass="75386">MDRNQLDELLQRIPPVQTTVPSIIAYAIGALLVVHQALVYLDVAVLSPLEVAWNAVVYLVPAILLLDTSKREELRSQESSRSQVHAAKSESLRNMLGLGSRAVMQQLPAGAILMRNIGGAKRKPKSDAPPGLGNWDNSCYQNSVLQGLSAVGSLKPYLSSFSSHKALPKDSTSSSLQQIVQKLNNAANNGSHIWTPAKLKSMSSWQQQDAQEYYSKIVDDLEKEASKVFGAAAVKPGLESAEKKKGDIAAQMSAPPFSVPLEGLLAQRVACTKCGFSEGLSMIPFNCLTVPLGSSYEYDLANCLDEYTKIEDISEVECAKCTLLKARIDLNRMLSPAPGEEKESAEEKKALQLPPELREKIVQRLKAVEKALEADDFSDKTLKESCQISKKARVSSTKTRQSVVGRAPRGLVIHVNRSVFDEMTGAQRKNYAAVRYPQVLDLGKWMLGVRDGAEKPSGDVAISEASQSMLAMRSDPDQCLYKLKAVITHYGRHENGHYIAYRQHPPAAAASDEAADEDNLAEPDETPCNGEGKLPWWRLSDEDVSSVPDEDVLQQGGVFMLFYEREEEPVESAPPTSTTNAAEEKQTANEVSTSELKKQVNEKGADLADASEDGVPFKNIPSEPSLVTASAITHESEPSTGTNTEEESEAENDDAPSAAVLKAASVATQPPMRTAGVGSAQKDAGFPSPHRVIAAT</sequence>
<dbReference type="GO" id="GO:0005634">
    <property type="term" value="C:nucleus"/>
    <property type="evidence" value="ECO:0007669"/>
    <property type="project" value="TreeGrafter"/>
</dbReference>
<keyword evidence="11" id="KW-1185">Reference proteome</keyword>
<dbReference type="EMBL" id="JAAQHG020000027">
    <property type="protein sequence ID" value="KAL1584287.1"/>
    <property type="molecule type" value="Genomic_DNA"/>
</dbReference>
<evidence type="ECO:0000313" key="10">
    <source>
        <dbReference type="EMBL" id="KAL1584287.1"/>
    </source>
</evidence>
<feature type="compositionally biased region" description="Basic and acidic residues" evidence="8">
    <location>
        <begin position="595"/>
        <end position="606"/>
    </location>
</feature>
<organism evidence="10 11">
    <name type="scientific">Cladosporium halotolerans</name>
    <dbReference type="NCBI Taxonomy" id="1052096"/>
    <lineage>
        <taxon>Eukaryota</taxon>
        <taxon>Fungi</taxon>
        <taxon>Dikarya</taxon>
        <taxon>Ascomycota</taxon>
        <taxon>Pezizomycotina</taxon>
        <taxon>Dothideomycetes</taxon>
        <taxon>Dothideomycetidae</taxon>
        <taxon>Cladosporiales</taxon>
        <taxon>Cladosporiaceae</taxon>
        <taxon>Cladosporium</taxon>
    </lineage>
</organism>
<dbReference type="InterPro" id="IPR050164">
    <property type="entry name" value="Peptidase_C19"/>
</dbReference>
<comment type="catalytic activity">
    <reaction evidence="1">
        <text>Thiol-dependent hydrolysis of ester, thioester, amide, peptide and isopeptide bonds formed by the C-terminal Gly of ubiquitin (a 76-residue protein attached to proteins as an intracellular targeting signal).</text>
        <dbReference type="EC" id="3.4.19.12"/>
    </reaction>
</comment>
<dbReference type="CDD" id="cd02662">
    <property type="entry name" value="Peptidase_C19F"/>
    <property type="match status" value="1"/>
</dbReference>
<evidence type="ECO:0000256" key="6">
    <source>
        <dbReference type="ARBA" id="ARBA00022801"/>
    </source>
</evidence>
<dbReference type="Pfam" id="PF00443">
    <property type="entry name" value="UCH"/>
    <property type="match status" value="1"/>
</dbReference>
<evidence type="ECO:0000256" key="8">
    <source>
        <dbReference type="SAM" id="MobiDB-lite"/>
    </source>
</evidence>
<dbReference type="AlphaFoldDB" id="A0AB34KKM2"/>
<comment type="caution">
    <text evidence="10">The sequence shown here is derived from an EMBL/GenBank/DDBJ whole genome shotgun (WGS) entry which is preliminary data.</text>
</comment>
<evidence type="ECO:0000313" key="11">
    <source>
        <dbReference type="Proteomes" id="UP000803884"/>
    </source>
</evidence>
<reference evidence="10 11" key="1">
    <citation type="journal article" date="2020" name="Microbiol. Resour. Announc.">
        <title>Draft Genome Sequence of a Cladosporium Species Isolated from the Mesophotic Ascidian Didemnum maculosum.</title>
        <authorList>
            <person name="Gioti A."/>
            <person name="Siaperas R."/>
            <person name="Nikolaivits E."/>
            <person name="Le Goff G."/>
            <person name="Ouazzani J."/>
            <person name="Kotoulas G."/>
            <person name="Topakas E."/>
        </authorList>
    </citation>
    <scope>NUCLEOTIDE SEQUENCE [LARGE SCALE GENOMIC DNA]</scope>
    <source>
        <strain evidence="10 11">TM138-S3</strain>
    </source>
</reference>
<comment type="similarity">
    <text evidence="2">Belongs to the peptidase C19 family.</text>
</comment>
<dbReference type="InterPro" id="IPR038765">
    <property type="entry name" value="Papain-like_cys_pep_sf"/>
</dbReference>
<feature type="domain" description="USP" evidence="9">
    <location>
        <begin position="130"/>
        <end position="566"/>
    </location>
</feature>
<keyword evidence="6" id="KW-0378">Hydrolase</keyword>
<feature type="region of interest" description="Disordered" evidence="8">
    <location>
        <begin position="567"/>
        <end position="696"/>
    </location>
</feature>
<feature type="region of interest" description="Disordered" evidence="8">
    <location>
        <begin position="506"/>
        <end position="535"/>
    </location>
</feature>
<dbReference type="GO" id="GO:0006508">
    <property type="term" value="P:proteolysis"/>
    <property type="evidence" value="ECO:0007669"/>
    <property type="project" value="UniProtKB-KW"/>
</dbReference>
<dbReference type="GO" id="GO:0005829">
    <property type="term" value="C:cytosol"/>
    <property type="evidence" value="ECO:0007669"/>
    <property type="project" value="TreeGrafter"/>
</dbReference>